<reference evidence="1 2" key="1">
    <citation type="submission" date="2020-08" db="EMBL/GenBank/DDBJ databases">
        <title>Functional genomics of gut bacteria from endangered species of beetles.</title>
        <authorList>
            <person name="Carlos-Shanley C."/>
        </authorList>
    </citation>
    <scope>NUCLEOTIDE SEQUENCE [LARGE SCALE GENOMIC DNA]</scope>
    <source>
        <strain evidence="1 2">S00179</strain>
    </source>
</reference>
<sequence length="138" mass="16043">MVGSVTREKLFGADEFASDWATHQQARIDRVFDIKAKQAGVPKEMLRLCFSDRRPTELINRQGHRTVYTPAGIVTDVLPASRQDSHMTFMVEWVDPWGFPHREERNFLEIQFCVVDQMAFSRQNRIYQSAKTRLKGVI</sequence>
<dbReference type="Proteomes" id="UP000566995">
    <property type="component" value="Unassembled WGS sequence"/>
</dbReference>
<accession>A0A7W7KEV2</accession>
<dbReference type="EMBL" id="JACHLI010000001">
    <property type="protein sequence ID" value="MBB4861551.1"/>
    <property type="molecule type" value="Genomic_DNA"/>
</dbReference>
<dbReference type="RefSeq" id="WP_184585809.1">
    <property type="nucleotide sequence ID" value="NZ_JACHLI010000001.1"/>
</dbReference>
<gene>
    <name evidence="1" type="ORF">HNP46_000362</name>
</gene>
<organism evidence="1 2">
    <name type="scientific">Pseudomonas nitroreducens</name>
    <dbReference type="NCBI Taxonomy" id="46680"/>
    <lineage>
        <taxon>Bacteria</taxon>
        <taxon>Pseudomonadati</taxon>
        <taxon>Pseudomonadota</taxon>
        <taxon>Gammaproteobacteria</taxon>
        <taxon>Pseudomonadales</taxon>
        <taxon>Pseudomonadaceae</taxon>
        <taxon>Pseudomonas</taxon>
    </lineage>
</organism>
<dbReference type="AlphaFoldDB" id="A0A7W7KEV2"/>
<name>A0A7W7KEV2_PSENT</name>
<evidence type="ECO:0000313" key="1">
    <source>
        <dbReference type="EMBL" id="MBB4861551.1"/>
    </source>
</evidence>
<evidence type="ECO:0000313" key="2">
    <source>
        <dbReference type="Proteomes" id="UP000566995"/>
    </source>
</evidence>
<comment type="caution">
    <text evidence="1">The sequence shown here is derived from an EMBL/GenBank/DDBJ whole genome shotgun (WGS) entry which is preliminary data.</text>
</comment>
<proteinExistence type="predicted"/>
<protein>
    <submittedName>
        <fullName evidence="1">Uncharacterized protein</fullName>
    </submittedName>
</protein>